<evidence type="ECO:0000256" key="3">
    <source>
        <dbReference type="ARBA" id="ARBA00006171"/>
    </source>
</evidence>
<dbReference type="Gene3D" id="3.40.50.1000">
    <property type="entry name" value="HAD superfamily/HAD-like"/>
    <property type="match status" value="1"/>
</dbReference>
<dbReference type="Pfam" id="PF00702">
    <property type="entry name" value="Hydrolase"/>
    <property type="match status" value="1"/>
</dbReference>
<evidence type="ECO:0000256" key="1">
    <source>
        <dbReference type="ARBA" id="ARBA00000830"/>
    </source>
</evidence>
<evidence type="ECO:0000256" key="2">
    <source>
        <dbReference type="ARBA" id="ARBA00004818"/>
    </source>
</evidence>
<dbReference type="PANTHER" id="PTHR43434:SF1">
    <property type="entry name" value="PHOSPHOGLYCOLATE PHOSPHATASE"/>
    <property type="match status" value="1"/>
</dbReference>
<proteinExistence type="inferred from homology"/>
<sequence>MFPDPSAIRSIVFDLDGTLYVCPQIAAEIERAAVALVAATRGVDFASGRDLLNRARRRLSEMREEDATLSQTCLALGIELPDFHRALQEGVHPERYLEYDGVLVALLDSLSEHCALYVYTNNNLALTHKILALLGIQPLFSRIYTIEFTGRPKPDKEAFFQVLDDIGGAPESFLFVGDREAVDLRVAAAQGCPTLLVRETADLLQIHKHLGLIP</sequence>
<reference evidence="5" key="1">
    <citation type="journal article" date="2022" name="Environ. Microbiol.">
        <title>Geoalkalibacter halelectricus SAP #1 sp. nov. possessing extracellular electron transfer and mineral#reducing capabilities from a haloalkaline environment.</title>
        <authorList>
            <person name="Yadav S."/>
            <person name="Singh R."/>
            <person name="Sundharam S.S."/>
            <person name="Chaudhary S."/>
            <person name="Krishnamurthi S."/>
            <person name="Patil S.A."/>
        </authorList>
    </citation>
    <scope>NUCLEOTIDE SEQUENCE</scope>
    <source>
        <strain evidence="5">SAP-1</strain>
    </source>
</reference>
<evidence type="ECO:0000256" key="4">
    <source>
        <dbReference type="ARBA" id="ARBA00013078"/>
    </source>
</evidence>
<gene>
    <name evidence="5" type="ORF">L9S41_06170</name>
</gene>
<dbReference type="EMBL" id="CP092109">
    <property type="protein sequence ID" value="UWZ80976.1"/>
    <property type="molecule type" value="Genomic_DNA"/>
</dbReference>
<name>A0ABY5ZUT9_9BACT</name>
<dbReference type="SFLD" id="SFLDS00003">
    <property type="entry name" value="Haloacid_Dehalogenase"/>
    <property type="match status" value="1"/>
</dbReference>
<keyword evidence="5" id="KW-0378">Hydrolase</keyword>
<keyword evidence="6" id="KW-1185">Reference proteome</keyword>
<dbReference type="EC" id="3.1.3.18" evidence="4"/>
<comment type="catalytic activity">
    <reaction evidence="1">
        <text>2-phosphoglycolate + H2O = glycolate + phosphate</text>
        <dbReference type="Rhea" id="RHEA:14369"/>
        <dbReference type="ChEBI" id="CHEBI:15377"/>
        <dbReference type="ChEBI" id="CHEBI:29805"/>
        <dbReference type="ChEBI" id="CHEBI:43474"/>
        <dbReference type="ChEBI" id="CHEBI:58033"/>
        <dbReference type="EC" id="3.1.3.18"/>
    </reaction>
</comment>
<protein>
    <recommendedName>
        <fullName evidence="4">phosphoglycolate phosphatase</fullName>
        <ecNumber evidence="4">3.1.3.18</ecNumber>
    </recommendedName>
</protein>
<organism evidence="5 6">
    <name type="scientific">Geoalkalibacter halelectricus</name>
    <dbReference type="NCBI Taxonomy" id="2847045"/>
    <lineage>
        <taxon>Bacteria</taxon>
        <taxon>Pseudomonadati</taxon>
        <taxon>Thermodesulfobacteriota</taxon>
        <taxon>Desulfuromonadia</taxon>
        <taxon>Desulfuromonadales</taxon>
        <taxon>Geoalkalibacteraceae</taxon>
        <taxon>Geoalkalibacter</taxon>
    </lineage>
</organism>
<dbReference type="InterPro" id="IPR050155">
    <property type="entry name" value="HAD-like_hydrolase_sf"/>
</dbReference>
<dbReference type="PANTHER" id="PTHR43434">
    <property type="entry name" value="PHOSPHOGLYCOLATE PHOSPHATASE"/>
    <property type="match status" value="1"/>
</dbReference>
<dbReference type="PRINTS" id="PR00413">
    <property type="entry name" value="HADHALOGNASE"/>
</dbReference>
<accession>A0ABY5ZUT9</accession>
<dbReference type="NCBIfam" id="TIGR01549">
    <property type="entry name" value="HAD-SF-IA-v1"/>
    <property type="match status" value="1"/>
</dbReference>
<dbReference type="SUPFAM" id="SSF56784">
    <property type="entry name" value="HAD-like"/>
    <property type="match status" value="1"/>
</dbReference>
<dbReference type="RefSeq" id="WP_260749344.1">
    <property type="nucleotide sequence ID" value="NZ_CP092109.1"/>
</dbReference>
<dbReference type="InterPro" id="IPR006439">
    <property type="entry name" value="HAD-SF_hydro_IA"/>
</dbReference>
<dbReference type="Proteomes" id="UP001060414">
    <property type="component" value="Chromosome"/>
</dbReference>
<dbReference type="InterPro" id="IPR036412">
    <property type="entry name" value="HAD-like_sf"/>
</dbReference>
<dbReference type="InterPro" id="IPR023214">
    <property type="entry name" value="HAD_sf"/>
</dbReference>
<evidence type="ECO:0000313" key="5">
    <source>
        <dbReference type="EMBL" id="UWZ80976.1"/>
    </source>
</evidence>
<dbReference type="GO" id="GO:0016787">
    <property type="term" value="F:hydrolase activity"/>
    <property type="evidence" value="ECO:0007669"/>
    <property type="project" value="UniProtKB-KW"/>
</dbReference>
<evidence type="ECO:0000313" key="6">
    <source>
        <dbReference type="Proteomes" id="UP001060414"/>
    </source>
</evidence>
<comment type="pathway">
    <text evidence="2">Organic acid metabolism; glycolate biosynthesis; glycolate from 2-phosphoglycolate: step 1/1.</text>
</comment>
<comment type="similarity">
    <text evidence="3">Belongs to the HAD-like hydrolase superfamily. CbbY/CbbZ/Gph/YieH family.</text>
</comment>
<dbReference type="SFLD" id="SFLDG01129">
    <property type="entry name" value="C1.5:_HAD__Beta-PGM__Phosphata"/>
    <property type="match status" value="1"/>
</dbReference>